<keyword evidence="1 2" id="KW-0378">Hydrolase</keyword>
<dbReference type="Proteomes" id="UP000012283">
    <property type="component" value="Unassembled WGS sequence"/>
</dbReference>
<dbReference type="Gene3D" id="3.40.50.1000">
    <property type="entry name" value="HAD superfamily/HAD-like"/>
    <property type="match status" value="1"/>
</dbReference>
<accession>N4WCA0</accession>
<comment type="caution">
    <text evidence="2">The sequence shown here is derived from an EMBL/GenBank/DDBJ whole genome shotgun (WGS) entry which is preliminary data.</text>
</comment>
<sequence>MQTKLNKQSKKNLTVFLDVGDTIIDERTQVHDDQGIVIAADVIPGADRMVKDLADKGYTLAVVADGKAQSFKNILTQNGLYDYFAAMIYSENIKELKPSPRMFKAAIGALDLSMQDIPRIVMVGNNLRRDILGANKLGITSVHLDWSTRYSTVARVEDEKPDYTIHQPMEFIHLIEVLNAQTKVKTNQG</sequence>
<gene>
    <name evidence="2" type="ORF">J416_08499</name>
</gene>
<dbReference type="PATRIC" id="fig|1308866.3.peg.1722"/>
<dbReference type="InterPro" id="IPR041492">
    <property type="entry name" value="HAD_2"/>
</dbReference>
<dbReference type="InterPro" id="IPR036412">
    <property type="entry name" value="HAD-like_sf"/>
</dbReference>
<dbReference type="eggNOG" id="COG1011">
    <property type="taxonomic scope" value="Bacteria"/>
</dbReference>
<dbReference type="SUPFAM" id="SSF56784">
    <property type="entry name" value="HAD-like"/>
    <property type="match status" value="1"/>
</dbReference>
<dbReference type="PANTHER" id="PTHR43316">
    <property type="entry name" value="HYDROLASE, HALOACID DELAHOGENASE-RELATED"/>
    <property type="match status" value="1"/>
</dbReference>
<dbReference type="Pfam" id="PF13419">
    <property type="entry name" value="HAD_2"/>
    <property type="match status" value="1"/>
</dbReference>
<evidence type="ECO:0000313" key="3">
    <source>
        <dbReference type="Proteomes" id="UP000012283"/>
    </source>
</evidence>
<name>N4WCA0_9BACI</name>
<dbReference type="OrthoDB" id="9802350at2"/>
<proteinExistence type="predicted"/>
<keyword evidence="3" id="KW-1185">Reference proteome</keyword>
<dbReference type="AlphaFoldDB" id="N4WCA0"/>
<evidence type="ECO:0000256" key="1">
    <source>
        <dbReference type="ARBA" id="ARBA00022801"/>
    </source>
</evidence>
<dbReference type="STRING" id="1308866.J416_08499"/>
<dbReference type="GO" id="GO:0016787">
    <property type="term" value="F:hydrolase activity"/>
    <property type="evidence" value="ECO:0007669"/>
    <property type="project" value="UniProtKB-KW"/>
</dbReference>
<dbReference type="InterPro" id="IPR023214">
    <property type="entry name" value="HAD_sf"/>
</dbReference>
<organism evidence="2 3">
    <name type="scientific">Gracilibacillus halophilus YIM-C55.5</name>
    <dbReference type="NCBI Taxonomy" id="1308866"/>
    <lineage>
        <taxon>Bacteria</taxon>
        <taxon>Bacillati</taxon>
        <taxon>Bacillota</taxon>
        <taxon>Bacilli</taxon>
        <taxon>Bacillales</taxon>
        <taxon>Bacillaceae</taxon>
        <taxon>Gracilibacillus</taxon>
    </lineage>
</organism>
<dbReference type="RefSeq" id="WP_003468261.1">
    <property type="nucleotide sequence ID" value="NZ_APML01000028.1"/>
</dbReference>
<dbReference type="InterPro" id="IPR051540">
    <property type="entry name" value="S-2-haloacid_dehalogenase"/>
</dbReference>
<protein>
    <submittedName>
        <fullName evidence="2">Hydrolase</fullName>
    </submittedName>
</protein>
<evidence type="ECO:0000313" key="2">
    <source>
        <dbReference type="EMBL" id="ENH96874.1"/>
    </source>
</evidence>
<reference evidence="2 3" key="1">
    <citation type="submission" date="2013-03" db="EMBL/GenBank/DDBJ databases">
        <title>Draft genome sequence of Gracibacillus halophilus YIM-C55.5, a moderately halophilic and thermophilic organism from the Xiaochaidamu salt lake.</title>
        <authorList>
            <person name="Sugumar T."/>
            <person name="Polireddy D.R."/>
            <person name="Antony A."/>
            <person name="Madhava Y.R."/>
            <person name="Sivakumar N."/>
        </authorList>
    </citation>
    <scope>NUCLEOTIDE SEQUENCE [LARGE SCALE GENOMIC DNA]</scope>
    <source>
        <strain evidence="2 3">YIM-C55.5</strain>
    </source>
</reference>
<dbReference type="EMBL" id="APML01000028">
    <property type="protein sequence ID" value="ENH96874.1"/>
    <property type="molecule type" value="Genomic_DNA"/>
</dbReference>